<organism evidence="2 3">
    <name type="scientific">Pseudodesulfovibrio mercurii</name>
    <dbReference type="NCBI Taxonomy" id="641491"/>
    <lineage>
        <taxon>Bacteria</taxon>
        <taxon>Pseudomonadati</taxon>
        <taxon>Thermodesulfobacteriota</taxon>
        <taxon>Desulfovibrionia</taxon>
        <taxon>Desulfovibrionales</taxon>
        <taxon>Desulfovibrionaceae</taxon>
    </lineage>
</organism>
<evidence type="ECO:0000313" key="3">
    <source>
        <dbReference type="Proteomes" id="UP000007845"/>
    </source>
</evidence>
<dbReference type="Pfam" id="PF04087">
    <property type="entry name" value="DUF389"/>
    <property type="match status" value="1"/>
</dbReference>
<feature type="transmembrane region" description="Helical" evidence="1">
    <location>
        <begin position="213"/>
        <end position="233"/>
    </location>
</feature>
<dbReference type="Proteomes" id="UP000007845">
    <property type="component" value="Chromosome"/>
</dbReference>
<dbReference type="HOGENOM" id="CLU_489773_0_0_7"/>
<reference evidence="2 3" key="1">
    <citation type="journal article" date="2011" name="J. Bacteriol.">
        <title>Genome sequence of the mercury-methylating strain Desulfovibrio desulfuricans ND132.</title>
        <authorList>
            <person name="Brown S.D."/>
            <person name="Gilmour C.C."/>
            <person name="Kucken A.M."/>
            <person name="Wall J.D."/>
            <person name="Elias D.A."/>
            <person name="Brandt C.C."/>
            <person name="Podar M."/>
            <person name="Chertkov O."/>
            <person name="Held B."/>
            <person name="Bruce D.C."/>
            <person name="Detter J.C."/>
            <person name="Tapia R."/>
            <person name="Han C.S."/>
            <person name="Goodwin L.A."/>
            <person name="Cheng J.F."/>
            <person name="Pitluck S."/>
            <person name="Woyke T."/>
            <person name="Mikhailova N."/>
            <person name="Ivanova N.N."/>
            <person name="Han J."/>
            <person name="Lucas S."/>
            <person name="Lapidus A.L."/>
            <person name="Land M.L."/>
            <person name="Hauser L.J."/>
            <person name="Palumbo A.V."/>
        </authorList>
    </citation>
    <scope>NUCLEOTIDE SEQUENCE [LARGE SCALE GENOMIC DNA]</scope>
    <source>
        <strain evidence="2 3">ND132</strain>
    </source>
</reference>
<dbReference type="RefSeq" id="WP_014322994.1">
    <property type="nucleotide sequence ID" value="NC_016803.1"/>
</dbReference>
<protein>
    <recommendedName>
        <fullName evidence="4">TIGR00341 family protein</fullName>
    </recommendedName>
</protein>
<dbReference type="KEGG" id="ddn:DND132_2364"/>
<dbReference type="PANTHER" id="PTHR20992">
    <property type="entry name" value="AT15442P-RELATED"/>
    <property type="match status" value="1"/>
</dbReference>
<evidence type="ECO:0000313" key="2">
    <source>
        <dbReference type="EMBL" id="EGB15568.1"/>
    </source>
</evidence>
<evidence type="ECO:0008006" key="4">
    <source>
        <dbReference type="Google" id="ProtNLM"/>
    </source>
</evidence>
<sequence>MATEDRDNPRGAGRGTMFERLYGIVNDYTGGRLIAQLTPERFGTIWRDIVTGSEPAPRYYIMVVVSTLIAEFGLLSNSTAVVIGAMLVAPLMTPIFGISLGLVRGNTRLIRKALKSEVQGVLIAVGMGLLVGGLLVLIDPAIESTPEMLARTKPNLFDLIVALLAGFAGAYAIVDEKISPALPGVAIATAIVPPLANCGLCLAYGLYAGALGSFLLFTANFLSIHLISALLFFRVGMARDYGEETRGVVVKRFGPTFVLFVAIAVTFAFFLFDTLEERKVYNEAYAILSEELSDYAATGIDGLEIHQGRDGMSVLARIYSTGDFDPNQVGRIEARLGQSLDRSVHLVVRAIRTADISARGADVPGLNKALEGTTPSFRMNLLRITEQVVREFLADRVGLDFEKAEYLHLPNGAVVAVSLSGLRGPSGEEIRAMEERIRNDTQFDALRLLIRYTRQDLFDDRGPIRSAWTTWMETTEAQRRADEEGCRLIAEWFQGGDSLLVTRVNGVIEPNGHTFLVEAEGTGEYRRETLAVLRDRVGRQLGTPVTIYVWLNHGVVLTEDGLVPYNTLLDRRLDEIRRNSGKEIRELLDSSR</sequence>
<evidence type="ECO:0000256" key="1">
    <source>
        <dbReference type="SAM" id="Phobius"/>
    </source>
</evidence>
<name>F0JBR5_9BACT</name>
<keyword evidence="1" id="KW-0812">Transmembrane</keyword>
<dbReference type="PANTHER" id="PTHR20992:SF9">
    <property type="entry name" value="AT15442P-RELATED"/>
    <property type="match status" value="1"/>
</dbReference>
<feature type="transmembrane region" description="Helical" evidence="1">
    <location>
        <begin position="121"/>
        <end position="142"/>
    </location>
</feature>
<keyword evidence="3" id="KW-1185">Reference proteome</keyword>
<accession>F0JBR5</accession>
<dbReference type="eggNOG" id="COG1808">
    <property type="taxonomic scope" value="Bacteria"/>
</dbReference>
<dbReference type="NCBIfam" id="TIGR00341">
    <property type="entry name" value="TIGR00341 family protein"/>
    <property type="match status" value="1"/>
</dbReference>
<proteinExistence type="predicted"/>
<gene>
    <name evidence="2" type="ORF">DND132_2364</name>
</gene>
<feature type="transmembrane region" description="Helical" evidence="1">
    <location>
        <begin position="154"/>
        <end position="174"/>
    </location>
</feature>
<keyword evidence="1" id="KW-0472">Membrane</keyword>
<feature type="transmembrane region" description="Helical" evidence="1">
    <location>
        <begin position="59"/>
        <end position="75"/>
    </location>
</feature>
<feature type="transmembrane region" description="Helical" evidence="1">
    <location>
        <begin position="181"/>
        <end position="207"/>
    </location>
</feature>
<dbReference type="InterPro" id="IPR005240">
    <property type="entry name" value="DUF389"/>
</dbReference>
<feature type="transmembrane region" description="Helical" evidence="1">
    <location>
        <begin position="81"/>
        <end position="100"/>
    </location>
</feature>
<feature type="transmembrane region" description="Helical" evidence="1">
    <location>
        <begin position="253"/>
        <end position="272"/>
    </location>
</feature>
<keyword evidence="1" id="KW-1133">Transmembrane helix</keyword>
<dbReference type="OrthoDB" id="9790659at2"/>
<dbReference type="AlphaFoldDB" id="F0JBR5"/>
<dbReference type="EMBL" id="CP003220">
    <property type="protein sequence ID" value="EGB15568.1"/>
    <property type="molecule type" value="Genomic_DNA"/>
</dbReference>